<dbReference type="SUPFAM" id="SSF52821">
    <property type="entry name" value="Rhodanese/Cell cycle control phosphatase"/>
    <property type="match status" value="1"/>
</dbReference>
<dbReference type="InterPro" id="IPR001763">
    <property type="entry name" value="Rhodanese-like_dom"/>
</dbReference>
<evidence type="ECO:0000313" key="2">
    <source>
        <dbReference type="EMBL" id="KAG0571100.1"/>
    </source>
</evidence>
<reference evidence="2 4" key="1">
    <citation type="submission" date="2020-06" db="EMBL/GenBank/DDBJ databases">
        <title>WGS assembly of Ceratodon purpureus strain R40.</title>
        <authorList>
            <person name="Carey S.B."/>
            <person name="Jenkins J."/>
            <person name="Shu S."/>
            <person name="Lovell J.T."/>
            <person name="Sreedasyam A."/>
            <person name="Maumus F."/>
            <person name="Tiley G.P."/>
            <person name="Fernandez-Pozo N."/>
            <person name="Barry K."/>
            <person name="Chen C."/>
            <person name="Wang M."/>
            <person name="Lipzen A."/>
            <person name="Daum C."/>
            <person name="Saski C.A."/>
            <person name="Payton A.C."/>
            <person name="Mcbreen J.C."/>
            <person name="Conrad R.E."/>
            <person name="Kollar L.M."/>
            <person name="Olsson S."/>
            <person name="Huttunen S."/>
            <person name="Landis J.B."/>
            <person name="Wickett N.J."/>
            <person name="Johnson M.G."/>
            <person name="Rensing S.A."/>
            <person name="Grimwood J."/>
            <person name="Schmutz J."/>
            <person name="Mcdaniel S.F."/>
        </authorList>
    </citation>
    <scope>NUCLEOTIDE SEQUENCE [LARGE SCALE GENOMIC DNA]</scope>
    <source>
        <strain evidence="2 4">R40</strain>
    </source>
</reference>
<dbReference type="InterPro" id="IPR044690">
    <property type="entry name" value="CAS_plant"/>
</dbReference>
<dbReference type="GO" id="GO:0071277">
    <property type="term" value="P:cellular response to calcium ion"/>
    <property type="evidence" value="ECO:0007669"/>
    <property type="project" value="InterPro"/>
</dbReference>
<evidence type="ECO:0000313" key="3">
    <source>
        <dbReference type="EMBL" id="KAG0571103.1"/>
    </source>
</evidence>
<dbReference type="CDD" id="cd00158">
    <property type="entry name" value="RHOD"/>
    <property type="match status" value="1"/>
</dbReference>
<dbReference type="PROSITE" id="PS50206">
    <property type="entry name" value="RHODANESE_3"/>
    <property type="match status" value="1"/>
</dbReference>
<dbReference type="EMBL" id="CM026427">
    <property type="protein sequence ID" value="KAG0571100.1"/>
    <property type="molecule type" value="Genomic_DNA"/>
</dbReference>
<keyword evidence="4" id="KW-1185">Reference proteome</keyword>
<dbReference type="GO" id="GO:0009704">
    <property type="term" value="P:de-etiolation"/>
    <property type="evidence" value="ECO:0007669"/>
    <property type="project" value="InterPro"/>
</dbReference>
<evidence type="ECO:0000313" key="4">
    <source>
        <dbReference type="Proteomes" id="UP000822688"/>
    </source>
</evidence>
<dbReference type="PANTHER" id="PTHR34209">
    <property type="entry name" value="RHODANESE/CELL CYCLE CONTROL PHOSPHATASE SUPERFAMILY PROTEIN"/>
    <property type="match status" value="1"/>
</dbReference>
<dbReference type="PANTHER" id="PTHR34209:SF1">
    <property type="entry name" value="CALCIUM SENSING RECEPTOR, CHLOROPLASTIC"/>
    <property type="match status" value="1"/>
</dbReference>
<organism evidence="2 4">
    <name type="scientific">Ceratodon purpureus</name>
    <name type="common">Fire moss</name>
    <name type="synonym">Dicranum purpureum</name>
    <dbReference type="NCBI Taxonomy" id="3225"/>
    <lineage>
        <taxon>Eukaryota</taxon>
        <taxon>Viridiplantae</taxon>
        <taxon>Streptophyta</taxon>
        <taxon>Embryophyta</taxon>
        <taxon>Bryophyta</taxon>
        <taxon>Bryophytina</taxon>
        <taxon>Bryopsida</taxon>
        <taxon>Dicranidae</taxon>
        <taxon>Pseudoditrichales</taxon>
        <taxon>Ditrichaceae</taxon>
        <taxon>Ceratodon</taxon>
    </lineage>
</organism>
<dbReference type="GO" id="GO:0090333">
    <property type="term" value="P:regulation of stomatal closure"/>
    <property type="evidence" value="ECO:0007669"/>
    <property type="project" value="InterPro"/>
</dbReference>
<dbReference type="EMBL" id="CM026427">
    <property type="protein sequence ID" value="KAG0571103.1"/>
    <property type="molecule type" value="Genomic_DNA"/>
</dbReference>
<name>A0A8T0HJX0_CERPU</name>
<dbReference type="AlphaFoldDB" id="A0A8T0HJX0"/>
<dbReference type="Gene3D" id="3.40.250.10">
    <property type="entry name" value="Rhodanese-like domain"/>
    <property type="match status" value="1"/>
</dbReference>
<dbReference type="InterPro" id="IPR036873">
    <property type="entry name" value="Rhodanese-like_dom_sf"/>
</dbReference>
<sequence length="402" mass="42249">MAQAMRAMQVTAMNGALAGSLVDVDTSVLLRGSRRVPRARRAGLSLRASMKEEQEVRAVVAPAAIASVVVLANAGAANALTAEDVTGTYTKVQSVASQVTQSAGNVFDVAKDVFQQVFTTVKPAVDVATPYVQKSADYAIKSVVPFATDLEQQAEKALQSNGLNTKPVLDAAKAAVSVAGDAAGQAEKYIEGAQPSISSTVENVLSSDPLVLATGAGALLVLYFLAPPLFSSVSYAVRGFKGELTALKALDLLSKEDYVLLDVRSEKEKSKSGVPSLPRNAKNKFLPIPVEEVSGKLRGQLRNIRKVEAEITALKIAALKRINKGSRLIIIDSNGDVAKVIARSLSGLGFSNTWVITDGFNGGRGWVQSKLGTESSNSSFSEILSPSRIIPAGTTFLTAGRD</sequence>
<evidence type="ECO:0000259" key="1">
    <source>
        <dbReference type="PROSITE" id="PS50206"/>
    </source>
</evidence>
<dbReference type="Proteomes" id="UP000822688">
    <property type="component" value="Chromosome 6"/>
</dbReference>
<feature type="domain" description="Rhodanese" evidence="1">
    <location>
        <begin position="254"/>
        <end position="375"/>
    </location>
</feature>
<proteinExistence type="predicted"/>
<accession>A0A8T0HJX0</accession>
<comment type="caution">
    <text evidence="2">The sequence shown here is derived from an EMBL/GenBank/DDBJ whole genome shotgun (WGS) entry which is preliminary data.</text>
</comment>
<protein>
    <recommendedName>
        <fullName evidence="1">Rhodanese domain-containing protein</fullName>
    </recommendedName>
</protein>
<gene>
    <name evidence="2" type="ORF">KC19_6G211100</name>
    <name evidence="3" type="ORF">KC19_6G211400</name>
</gene>